<keyword evidence="3" id="KW-0408">Iron</keyword>
<dbReference type="InterPro" id="IPR005805">
    <property type="entry name" value="Rieske_Fe-S_prot_C"/>
</dbReference>
<evidence type="ECO:0000259" key="8">
    <source>
        <dbReference type="PROSITE" id="PS51296"/>
    </source>
</evidence>
<dbReference type="InterPro" id="IPR014349">
    <property type="entry name" value="Rieske_Fe-S_prot"/>
</dbReference>
<dbReference type="CDD" id="cd03467">
    <property type="entry name" value="Rieske"/>
    <property type="match status" value="1"/>
</dbReference>
<organism evidence="9">
    <name type="scientific">marine metagenome</name>
    <dbReference type="NCBI Taxonomy" id="408172"/>
    <lineage>
        <taxon>unclassified sequences</taxon>
        <taxon>metagenomes</taxon>
        <taxon>ecological metagenomes</taxon>
    </lineage>
</organism>
<keyword evidence="2" id="KW-0479">Metal-binding</keyword>
<keyword evidence="1" id="KW-0001">2Fe-2S</keyword>
<keyword evidence="7" id="KW-1133">Transmembrane helix</keyword>
<protein>
    <recommendedName>
        <fullName evidence="8">Rieske domain-containing protein</fullName>
    </recommendedName>
</protein>
<dbReference type="AlphaFoldDB" id="A0A381W408"/>
<dbReference type="GO" id="GO:0051537">
    <property type="term" value="F:2 iron, 2 sulfur cluster binding"/>
    <property type="evidence" value="ECO:0007669"/>
    <property type="project" value="UniProtKB-KW"/>
</dbReference>
<dbReference type="EMBL" id="UINC01010491">
    <property type="protein sequence ID" value="SVA46637.1"/>
    <property type="molecule type" value="Genomic_DNA"/>
</dbReference>
<dbReference type="GO" id="GO:0016020">
    <property type="term" value="C:membrane"/>
    <property type="evidence" value="ECO:0007669"/>
    <property type="project" value="InterPro"/>
</dbReference>
<dbReference type="Gene3D" id="2.102.10.10">
    <property type="entry name" value="Rieske [2Fe-2S] iron-sulphur domain"/>
    <property type="match status" value="1"/>
</dbReference>
<dbReference type="PRINTS" id="PR00162">
    <property type="entry name" value="RIESKE"/>
</dbReference>
<evidence type="ECO:0000256" key="5">
    <source>
        <dbReference type="ARBA" id="ARBA00023157"/>
    </source>
</evidence>
<name>A0A381W408_9ZZZZ</name>
<evidence type="ECO:0000256" key="4">
    <source>
        <dbReference type="ARBA" id="ARBA00023014"/>
    </source>
</evidence>
<feature type="domain" description="Rieske" evidence="8">
    <location>
        <begin position="79"/>
        <end position="147"/>
    </location>
</feature>
<evidence type="ECO:0000256" key="1">
    <source>
        <dbReference type="ARBA" id="ARBA00022714"/>
    </source>
</evidence>
<keyword evidence="5" id="KW-1015">Disulfide bond</keyword>
<dbReference type="Pfam" id="PF00355">
    <property type="entry name" value="Rieske"/>
    <property type="match status" value="1"/>
</dbReference>
<dbReference type="InterPro" id="IPR017941">
    <property type="entry name" value="Rieske_2Fe-2S"/>
</dbReference>
<comment type="cofactor">
    <cofactor evidence="6">
        <name>[2Fe-2S] cluster</name>
        <dbReference type="ChEBI" id="CHEBI:190135"/>
    </cofactor>
</comment>
<evidence type="ECO:0000256" key="3">
    <source>
        <dbReference type="ARBA" id="ARBA00023004"/>
    </source>
</evidence>
<proteinExistence type="predicted"/>
<evidence type="ECO:0000256" key="7">
    <source>
        <dbReference type="SAM" id="Phobius"/>
    </source>
</evidence>
<evidence type="ECO:0000256" key="6">
    <source>
        <dbReference type="ARBA" id="ARBA00034078"/>
    </source>
</evidence>
<evidence type="ECO:0000256" key="2">
    <source>
        <dbReference type="ARBA" id="ARBA00022723"/>
    </source>
</evidence>
<dbReference type="PROSITE" id="PS51296">
    <property type="entry name" value="RIESKE"/>
    <property type="match status" value="1"/>
</dbReference>
<gene>
    <name evidence="9" type="ORF">METZ01_LOCUS99491</name>
</gene>
<sequence length="163" mass="18917">MTRRKFLQVWQVATGMIVSFISAPAIYFWRTDRSGANEIDDRWIDAGRVEDLPIDQWRKEMLLFQRKDRWASFERKELIYIYRNDQDITVFSAICPHAACLIRKNDEGFGCPCHKSSFASDGNVLTGPSPRSLDRLDTKVQDGRLYVKYEKFRSGTNAKEVIG</sequence>
<feature type="transmembrane region" description="Helical" evidence="7">
    <location>
        <begin position="12"/>
        <end position="29"/>
    </location>
</feature>
<reference evidence="9" key="1">
    <citation type="submission" date="2018-05" db="EMBL/GenBank/DDBJ databases">
        <authorList>
            <person name="Lanie J.A."/>
            <person name="Ng W.-L."/>
            <person name="Kazmierczak K.M."/>
            <person name="Andrzejewski T.M."/>
            <person name="Davidsen T.M."/>
            <person name="Wayne K.J."/>
            <person name="Tettelin H."/>
            <person name="Glass J.I."/>
            <person name="Rusch D."/>
            <person name="Podicherti R."/>
            <person name="Tsui H.-C.T."/>
            <person name="Winkler M.E."/>
        </authorList>
    </citation>
    <scope>NUCLEOTIDE SEQUENCE</scope>
</reference>
<dbReference type="PANTHER" id="PTHR10134">
    <property type="entry name" value="CYTOCHROME B-C1 COMPLEX SUBUNIT RIESKE, MITOCHONDRIAL"/>
    <property type="match status" value="1"/>
</dbReference>
<keyword evidence="4" id="KW-0411">Iron-sulfur</keyword>
<evidence type="ECO:0000313" key="9">
    <source>
        <dbReference type="EMBL" id="SVA46637.1"/>
    </source>
</evidence>
<keyword evidence="7" id="KW-0472">Membrane</keyword>
<dbReference type="GO" id="GO:0046872">
    <property type="term" value="F:metal ion binding"/>
    <property type="evidence" value="ECO:0007669"/>
    <property type="project" value="UniProtKB-KW"/>
</dbReference>
<accession>A0A381W408</accession>
<keyword evidence="7" id="KW-0812">Transmembrane</keyword>
<dbReference type="SUPFAM" id="SSF50022">
    <property type="entry name" value="ISP domain"/>
    <property type="match status" value="1"/>
</dbReference>
<dbReference type="InterPro" id="IPR036922">
    <property type="entry name" value="Rieske_2Fe-2S_sf"/>
</dbReference>